<organism evidence="5 6">
    <name type="scientific">Pirellula staleyi (strain ATCC 27377 / DSM 6068 / ICPB 4128)</name>
    <name type="common">Pirella staleyi</name>
    <dbReference type="NCBI Taxonomy" id="530564"/>
    <lineage>
        <taxon>Bacteria</taxon>
        <taxon>Pseudomonadati</taxon>
        <taxon>Planctomycetota</taxon>
        <taxon>Planctomycetia</taxon>
        <taxon>Pirellulales</taxon>
        <taxon>Pirellulaceae</taxon>
        <taxon>Pirellula</taxon>
    </lineage>
</organism>
<dbReference type="InterPro" id="IPR001482">
    <property type="entry name" value="T2SS/T4SS_dom"/>
</dbReference>
<feature type="domain" description="AAA+ ATPase" evidence="4">
    <location>
        <begin position="155"/>
        <end position="279"/>
    </location>
</feature>
<dbReference type="EMBL" id="CP001848">
    <property type="protein sequence ID" value="ADB16811.1"/>
    <property type="molecule type" value="Genomic_DNA"/>
</dbReference>
<dbReference type="HOGENOM" id="CLU_013446_2_2_0"/>
<dbReference type="CDD" id="cd01129">
    <property type="entry name" value="PulE-GspE-like"/>
    <property type="match status" value="1"/>
</dbReference>
<sequence length="380" mass="41152">MTIDPVVRFRSDIEKLSPSSDLYATTFVEKLLALAIELGASDIHLQPTAGKLTIDLRIDGVLQSVGLFSAGTSTDIIARLKVLAKLLTYRTDVPQEGRLHDPAQAIEMRISTFPTMAGERAVVRLFAPRGKLRTLGELEFSADVLRQLHDWLAQSSGAILLTGPAGSGKSTTAYAALRHVASNSTMRRSILTLEDPIEVVVEGAVQSQVQPSAGFTLATGLRSLLRQDPEVIMVGEVRDRETVETLIQASLTGHLVVSTFHAGSTADALCRLLDLGIEPYLVRSAIRGLWHQRLLRRRAAESMDYAGRFPIVEVLPPLEGELAKKLLARSDAREIQQASLCAGMIPLRSRAEEALASGRTDLAEIVRVLGISAGDPPTIE</sequence>
<name>D2R1U2_PIRSD</name>
<dbReference type="Gene3D" id="3.30.450.90">
    <property type="match status" value="1"/>
</dbReference>
<protein>
    <submittedName>
        <fullName evidence="5">Type II secretion system protein E</fullName>
    </submittedName>
</protein>
<comment type="similarity">
    <text evidence="1">Belongs to the GSP E family.</text>
</comment>
<gene>
    <name evidence="5" type="ordered locus">Psta_2137</name>
</gene>
<keyword evidence="6" id="KW-1185">Reference proteome</keyword>
<keyword evidence="2" id="KW-0547">Nucleotide-binding</keyword>
<proteinExistence type="inferred from homology"/>
<keyword evidence="3" id="KW-0067">ATP-binding</keyword>
<dbReference type="GO" id="GO:0005886">
    <property type="term" value="C:plasma membrane"/>
    <property type="evidence" value="ECO:0007669"/>
    <property type="project" value="TreeGrafter"/>
</dbReference>
<dbReference type="Gene3D" id="3.40.50.300">
    <property type="entry name" value="P-loop containing nucleotide triphosphate hydrolases"/>
    <property type="match status" value="1"/>
</dbReference>
<dbReference type="InterPro" id="IPR003593">
    <property type="entry name" value="AAA+_ATPase"/>
</dbReference>
<dbReference type="STRING" id="530564.Psta_2137"/>
<evidence type="ECO:0000259" key="4">
    <source>
        <dbReference type="SMART" id="SM00382"/>
    </source>
</evidence>
<evidence type="ECO:0000256" key="3">
    <source>
        <dbReference type="ARBA" id="ARBA00022840"/>
    </source>
</evidence>
<evidence type="ECO:0000313" key="6">
    <source>
        <dbReference type="Proteomes" id="UP000001887"/>
    </source>
</evidence>
<dbReference type="Proteomes" id="UP000001887">
    <property type="component" value="Chromosome"/>
</dbReference>
<reference evidence="5 6" key="1">
    <citation type="journal article" date="2009" name="Stand. Genomic Sci.">
        <title>Complete genome sequence of Pirellula staleyi type strain (ATCC 27377).</title>
        <authorList>
            <person name="Clum A."/>
            <person name="Tindall B.J."/>
            <person name="Sikorski J."/>
            <person name="Ivanova N."/>
            <person name="Mavrommatis K."/>
            <person name="Lucas S."/>
            <person name="Glavina del Rio T."/>
            <person name="Nolan M."/>
            <person name="Chen F."/>
            <person name="Tice H."/>
            <person name="Pitluck S."/>
            <person name="Cheng J.F."/>
            <person name="Chertkov O."/>
            <person name="Brettin T."/>
            <person name="Han C."/>
            <person name="Detter J.C."/>
            <person name="Kuske C."/>
            <person name="Bruce D."/>
            <person name="Goodwin L."/>
            <person name="Ovchinikova G."/>
            <person name="Pati A."/>
            <person name="Mikhailova N."/>
            <person name="Chen A."/>
            <person name="Palaniappan K."/>
            <person name="Land M."/>
            <person name="Hauser L."/>
            <person name="Chang Y.J."/>
            <person name="Jeffries C.D."/>
            <person name="Chain P."/>
            <person name="Rohde M."/>
            <person name="Goker M."/>
            <person name="Bristow J."/>
            <person name="Eisen J.A."/>
            <person name="Markowitz V."/>
            <person name="Hugenholtz P."/>
            <person name="Kyrpides N.C."/>
            <person name="Klenk H.P."/>
            <person name="Lapidus A."/>
        </authorList>
    </citation>
    <scope>NUCLEOTIDE SEQUENCE [LARGE SCALE GENOMIC DNA]</scope>
    <source>
        <strain evidence="6">ATCC 27377 / DSM 6068 / ICPB 4128</strain>
    </source>
</reference>
<evidence type="ECO:0000313" key="5">
    <source>
        <dbReference type="EMBL" id="ADB16811.1"/>
    </source>
</evidence>
<dbReference type="InterPro" id="IPR027417">
    <property type="entry name" value="P-loop_NTPase"/>
</dbReference>
<dbReference type="SUPFAM" id="SSF52540">
    <property type="entry name" value="P-loop containing nucleoside triphosphate hydrolases"/>
    <property type="match status" value="1"/>
</dbReference>
<dbReference type="GO" id="GO:0016887">
    <property type="term" value="F:ATP hydrolysis activity"/>
    <property type="evidence" value="ECO:0007669"/>
    <property type="project" value="TreeGrafter"/>
</dbReference>
<evidence type="ECO:0000256" key="2">
    <source>
        <dbReference type="ARBA" id="ARBA00022741"/>
    </source>
</evidence>
<dbReference type="eggNOG" id="COG2804">
    <property type="taxonomic scope" value="Bacteria"/>
</dbReference>
<dbReference type="Pfam" id="PF00437">
    <property type="entry name" value="T2SSE"/>
    <property type="match status" value="1"/>
</dbReference>
<dbReference type="KEGG" id="psl:Psta_2137"/>
<dbReference type="SMART" id="SM00382">
    <property type="entry name" value="AAA"/>
    <property type="match status" value="1"/>
</dbReference>
<dbReference type="PANTHER" id="PTHR30258">
    <property type="entry name" value="TYPE II SECRETION SYSTEM PROTEIN GSPE-RELATED"/>
    <property type="match status" value="1"/>
</dbReference>
<dbReference type="OrthoDB" id="244550at2"/>
<dbReference type="AlphaFoldDB" id="D2R1U2"/>
<accession>D2R1U2</accession>
<dbReference type="GO" id="GO:0005524">
    <property type="term" value="F:ATP binding"/>
    <property type="evidence" value="ECO:0007669"/>
    <property type="project" value="UniProtKB-KW"/>
</dbReference>
<dbReference type="PANTHER" id="PTHR30258:SF2">
    <property type="entry name" value="COMG OPERON PROTEIN 1"/>
    <property type="match status" value="1"/>
</dbReference>
<evidence type="ECO:0000256" key="1">
    <source>
        <dbReference type="ARBA" id="ARBA00006611"/>
    </source>
</evidence>